<comment type="caution">
    <text evidence="2">The sequence shown here is derived from an EMBL/GenBank/DDBJ whole genome shotgun (WGS) entry which is preliminary data.</text>
</comment>
<dbReference type="AlphaFoldDB" id="A0A8S1VYB1"/>
<protein>
    <submittedName>
        <fullName evidence="2">Uncharacterized protein</fullName>
    </submittedName>
</protein>
<evidence type="ECO:0000313" key="2">
    <source>
        <dbReference type="EMBL" id="CAD8179196.1"/>
    </source>
</evidence>
<accession>A0A8S1VYB1</accession>
<proteinExistence type="predicted"/>
<organism evidence="2 3">
    <name type="scientific">Paramecium octaurelia</name>
    <dbReference type="NCBI Taxonomy" id="43137"/>
    <lineage>
        <taxon>Eukaryota</taxon>
        <taxon>Sar</taxon>
        <taxon>Alveolata</taxon>
        <taxon>Ciliophora</taxon>
        <taxon>Intramacronucleata</taxon>
        <taxon>Oligohymenophorea</taxon>
        <taxon>Peniculida</taxon>
        <taxon>Parameciidae</taxon>
        <taxon>Paramecium</taxon>
    </lineage>
</organism>
<dbReference type="Proteomes" id="UP000683925">
    <property type="component" value="Unassembled WGS sequence"/>
</dbReference>
<evidence type="ECO:0000313" key="3">
    <source>
        <dbReference type="Proteomes" id="UP000683925"/>
    </source>
</evidence>
<keyword evidence="3" id="KW-1185">Reference proteome</keyword>
<evidence type="ECO:0000256" key="1">
    <source>
        <dbReference type="SAM" id="Phobius"/>
    </source>
</evidence>
<dbReference type="EMBL" id="CAJJDP010000071">
    <property type="protein sequence ID" value="CAD8179196.1"/>
    <property type="molecule type" value="Genomic_DNA"/>
</dbReference>
<name>A0A8S1VYB1_PAROT</name>
<keyword evidence="1" id="KW-0472">Membrane</keyword>
<keyword evidence="1" id="KW-1133">Transmembrane helix</keyword>
<reference evidence="2" key="1">
    <citation type="submission" date="2021-01" db="EMBL/GenBank/DDBJ databases">
        <authorList>
            <consortium name="Genoscope - CEA"/>
            <person name="William W."/>
        </authorList>
    </citation>
    <scope>NUCLEOTIDE SEQUENCE</scope>
</reference>
<feature type="transmembrane region" description="Helical" evidence="1">
    <location>
        <begin position="65"/>
        <end position="85"/>
    </location>
</feature>
<sequence length="101" mass="12432">MYGFFEGLESQYYYHQFYSLNQSKRYYYILILMNQKNNNCHYTSRDNHPSNPPTRRGISSFLLKTYSMVMVFYTTHFLVIQTLNLRIKYNDLRIKFWKITI</sequence>
<keyword evidence="1" id="KW-0812">Transmembrane</keyword>
<gene>
    <name evidence="2" type="ORF">POCTA_138.1.T0720171</name>
</gene>